<accession>A0A1E7FIB1</accession>
<reference evidence="2 3" key="1">
    <citation type="submission" date="2016-09" db="EMBL/GenBank/DDBJ databases">
        <title>Extensive genetic diversity and differential bi-allelic expression allows diatom success in the polar Southern Ocean.</title>
        <authorList>
            <consortium name="DOE Joint Genome Institute"/>
            <person name="Mock T."/>
            <person name="Otillar R.P."/>
            <person name="Strauss J."/>
            <person name="Dupont C."/>
            <person name="Frickenhaus S."/>
            <person name="Maumus F."/>
            <person name="Mcmullan M."/>
            <person name="Sanges R."/>
            <person name="Schmutz J."/>
            <person name="Toseland A."/>
            <person name="Valas R."/>
            <person name="Veluchamy A."/>
            <person name="Ward B.J."/>
            <person name="Allen A."/>
            <person name="Barry K."/>
            <person name="Falciatore A."/>
            <person name="Ferrante M."/>
            <person name="Fortunato A.E."/>
            <person name="Gloeckner G."/>
            <person name="Gruber A."/>
            <person name="Hipkin R."/>
            <person name="Janech M."/>
            <person name="Kroth P."/>
            <person name="Leese F."/>
            <person name="Lindquist E."/>
            <person name="Lyon B.R."/>
            <person name="Martin J."/>
            <person name="Mayer C."/>
            <person name="Parker M."/>
            <person name="Quesneville H."/>
            <person name="Raymond J."/>
            <person name="Uhlig C."/>
            <person name="Valentin K.U."/>
            <person name="Worden A.Z."/>
            <person name="Armbrust E.V."/>
            <person name="Bowler C."/>
            <person name="Green B."/>
            <person name="Moulton V."/>
            <person name="Van Oosterhout C."/>
            <person name="Grigoriev I."/>
        </authorList>
    </citation>
    <scope>NUCLEOTIDE SEQUENCE [LARGE SCALE GENOMIC DNA]</scope>
    <source>
        <strain evidence="2 3">CCMP1102</strain>
    </source>
</reference>
<keyword evidence="3" id="KW-1185">Reference proteome</keyword>
<feature type="region of interest" description="Disordered" evidence="1">
    <location>
        <begin position="1"/>
        <end position="44"/>
    </location>
</feature>
<evidence type="ECO:0000313" key="2">
    <source>
        <dbReference type="EMBL" id="OEU17864.1"/>
    </source>
</evidence>
<evidence type="ECO:0000256" key="1">
    <source>
        <dbReference type="SAM" id="MobiDB-lite"/>
    </source>
</evidence>
<dbReference type="EMBL" id="KV784357">
    <property type="protein sequence ID" value="OEU17864.1"/>
    <property type="molecule type" value="Genomic_DNA"/>
</dbReference>
<feature type="region of interest" description="Disordered" evidence="1">
    <location>
        <begin position="169"/>
        <end position="276"/>
    </location>
</feature>
<sequence>MAPSNKKQRGRKNRKNQTLSASVSASASASSSDSASASGLNTNTNSRAVSADQYVDAVKYFVDKDLMTMPDNLRSRVNSMIARDVRCDADEIASLLKERDEHNESNDTATLPNNKNEIGRVENKKNQASVSASASASISASANTNDMDVDVIRAMEPFGVAVPVLSHDETYDEKRKKKCTMSRNQRKGRATKKKNNQVSASVVKASDSSAGSSGHNINNVDDNNNGKSSSVYFSSRMMTRNQRKKRAKRKKNNQVSASVVKASDSSAGSSGHNIINNVDGNNNGKFSSVDFWSRMNQKRLNNLDIIDPVANKQSKLVLQADSAAANVFEDSDPLDELGSWTEVLQPTKKPRNTPEEQEI</sequence>
<gene>
    <name evidence="2" type="ORF">FRACYDRAFT_238292</name>
</gene>
<dbReference type="InParanoid" id="A0A1E7FIB1"/>
<feature type="compositionally biased region" description="Basic residues" evidence="1">
    <location>
        <begin position="175"/>
        <end position="195"/>
    </location>
</feature>
<feature type="compositionally biased region" description="Low complexity" evidence="1">
    <location>
        <begin position="16"/>
        <end position="38"/>
    </location>
</feature>
<feature type="compositionally biased region" description="Basic residues" evidence="1">
    <location>
        <begin position="241"/>
        <end position="252"/>
    </location>
</feature>
<protein>
    <submittedName>
        <fullName evidence="2">Uncharacterized protein</fullName>
    </submittedName>
</protein>
<organism evidence="2 3">
    <name type="scientific">Fragilariopsis cylindrus CCMP1102</name>
    <dbReference type="NCBI Taxonomy" id="635003"/>
    <lineage>
        <taxon>Eukaryota</taxon>
        <taxon>Sar</taxon>
        <taxon>Stramenopiles</taxon>
        <taxon>Ochrophyta</taxon>
        <taxon>Bacillariophyta</taxon>
        <taxon>Bacillariophyceae</taxon>
        <taxon>Bacillariophycidae</taxon>
        <taxon>Bacillariales</taxon>
        <taxon>Bacillariaceae</taxon>
        <taxon>Fragilariopsis</taxon>
    </lineage>
</organism>
<feature type="compositionally biased region" description="Basic residues" evidence="1">
    <location>
        <begin position="1"/>
        <end position="15"/>
    </location>
</feature>
<evidence type="ECO:0000313" key="3">
    <source>
        <dbReference type="Proteomes" id="UP000095751"/>
    </source>
</evidence>
<feature type="region of interest" description="Disordered" evidence="1">
    <location>
        <begin position="338"/>
        <end position="359"/>
    </location>
</feature>
<feature type="compositionally biased region" description="Low complexity" evidence="1">
    <location>
        <begin position="253"/>
        <end position="276"/>
    </location>
</feature>
<dbReference type="Proteomes" id="UP000095751">
    <property type="component" value="Unassembled WGS sequence"/>
</dbReference>
<feature type="compositionally biased region" description="Polar residues" evidence="1">
    <location>
        <begin position="226"/>
        <end position="239"/>
    </location>
</feature>
<dbReference type="AlphaFoldDB" id="A0A1E7FIB1"/>
<name>A0A1E7FIB1_9STRA</name>
<dbReference type="KEGG" id="fcy:FRACYDRAFT_238292"/>
<proteinExistence type="predicted"/>
<feature type="compositionally biased region" description="Low complexity" evidence="1">
    <location>
        <begin position="198"/>
        <end position="225"/>
    </location>
</feature>